<feature type="binding site" evidence="6">
    <location>
        <position position="229"/>
    </location>
    <ligand>
        <name>Mg(2+)</name>
        <dbReference type="ChEBI" id="CHEBI:18420"/>
    </ligand>
</feature>
<gene>
    <name evidence="9" type="ORF">C5Y98_02410</name>
</gene>
<dbReference type="Pfam" id="PF02746">
    <property type="entry name" value="MR_MLE_N"/>
    <property type="match status" value="1"/>
</dbReference>
<evidence type="ECO:0000256" key="2">
    <source>
        <dbReference type="ARBA" id="ARBA00022723"/>
    </source>
</evidence>
<feature type="binding site" evidence="6">
    <location>
        <position position="203"/>
    </location>
    <ligand>
        <name>Mg(2+)</name>
        <dbReference type="ChEBI" id="CHEBI:18420"/>
    </ligand>
</feature>
<keyword evidence="4 7" id="KW-0413">Isomerase</keyword>
<dbReference type="EC" id="5.1.1.-" evidence="7"/>
<evidence type="ECO:0000259" key="8">
    <source>
        <dbReference type="SMART" id="SM00922"/>
    </source>
</evidence>
<dbReference type="InterPro" id="IPR034593">
    <property type="entry name" value="DgoD-like"/>
</dbReference>
<dbReference type="EMBL" id="PUIB01000004">
    <property type="protein sequence ID" value="PQO41909.1"/>
    <property type="molecule type" value="Genomic_DNA"/>
</dbReference>
<dbReference type="PANTHER" id="PTHR48080:SF3">
    <property type="entry name" value="ENOLASE SUPERFAMILY MEMBER DDB_G0284701"/>
    <property type="match status" value="1"/>
</dbReference>
<dbReference type="InterPro" id="IPR029017">
    <property type="entry name" value="Enolase-like_N"/>
</dbReference>
<dbReference type="SUPFAM" id="SSF51604">
    <property type="entry name" value="Enolase C-terminal domain-like"/>
    <property type="match status" value="1"/>
</dbReference>
<evidence type="ECO:0000313" key="9">
    <source>
        <dbReference type="EMBL" id="PQO41909.1"/>
    </source>
</evidence>
<feature type="binding site" evidence="6">
    <location>
        <position position="255"/>
    </location>
    <ligand>
        <name>Mg(2+)</name>
        <dbReference type="ChEBI" id="CHEBI:18420"/>
    </ligand>
</feature>
<dbReference type="GO" id="GO:0046872">
    <property type="term" value="F:metal ion binding"/>
    <property type="evidence" value="ECO:0007669"/>
    <property type="project" value="UniProtKB-KW"/>
</dbReference>
<dbReference type="SFLD" id="SFLDG00180">
    <property type="entry name" value="muconate_cycloisomerase"/>
    <property type="match status" value="1"/>
</dbReference>
<reference evidence="9 10" key="1">
    <citation type="submission" date="2018-02" db="EMBL/GenBank/DDBJ databases">
        <title>Comparative genomes isolates from brazilian mangrove.</title>
        <authorList>
            <person name="Araujo J.E."/>
            <person name="Taketani R.G."/>
            <person name="Silva M.C.P."/>
            <person name="Loureco M.V."/>
            <person name="Andreote F.D."/>
        </authorList>
    </citation>
    <scope>NUCLEOTIDE SEQUENCE [LARGE SCALE GENOMIC DNA]</scope>
    <source>
        <strain evidence="9 10">NAP PRIS-MGV</strain>
    </source>
</reference>
<dbReference type="AlphaFoldDB" id="A0A2S8GBW0"/>
<feature type="active site" description="Proton acceptor; specific for (S)-substrate epimerization" evidence="5">
    <location>
        <position position="277"/>
    </location>
</feature>
<protein>
    <recommendedName>
        <fullName evidence="7">Dipeptide epimerase</fullName>
        <ecNumber evidence="7">5.1.1.-</ecNumber>
    </recommendedName>
</protein>
<keyword evidence="3 6" id="KW-0460">Magnesium</keyword>
<evidence type="ECO:0000256" key="6">
    <source>
        <dbReference type="PIRSR" id="PIRSR634603-3"/>
    </source>
</evidence>
<sequence>MRRIPGWPRRVGRRGPRTRKEGALVRLEIHQIKLPLRRVFAISRSSITEQESVIVELHDQGKIGLGEAAKSSYYGQDAESIAGALERIKPELAKHDFTTPEALWDFAAPLLEDNYFALSALDQAAHDLYGKLNSTSVYQRNGLSWRNVPQSSVTISIGPLEEVLSEVESYADWPILKVKLGTPNDLEIVTALRQNTDAILRVDANCAWTVEETIRNSHALAELGVEFIEQPLPYDAPERSKRTVFEESALPIIADESCQREHHVRECDGLFHGINIKLCKCGGLTPAYRMLREASMRGLKTMVGCMIESDVAISAAAQLVPLLDFADLDGAFLLASQPADGVKLERGTFSRPEGYGCGVTWDASLV</sequence>
<dbReference type="PANTHER" id="PTHR48080">
    <property type="entry name" value="D-GALACTONATE DEHYDRATASE-RELATED"/>
    <property type="match status" value="1"/>
</dbReference>
<dbReference type="SFLD" id="SFLDS00001">
    <property type="entry name" value="Enolase"/>
    <property type="match status" value="1"/>
</dbReference>
<dbReference type="InterPro" id="IPR013341">
    <property type="entry name" value="Mandelate_racemase_N_dom"/>
</dbReference>
<organism evidence="9 10">
    <name type="scientific">Blastopirellula marina</name>
    <dbReference type="NCBI Taxonomy" id="124"/>
    <lineage>
        <taxon>Bacteria</taxon>
        <taxon>Pseudomonadati</taxon>
        <taxon>Planctomycetota</taxon>
        <taxon>Planctomycetia</taxon>
        <taxon>Pirellulales</taxon>
        <taxon>Pirellulaceae</taxon>
        <taxon>Blastopirellula</taxon>
    </lineage>
</organism>
<evidence type="ECO:0000256" key="4">
    <source>
        <dbReference type="ARBA" id="ARBA00023235"/>
    </source>
</evidence>
<evidence type="ECO:0000256" key="1">
    <source>
        <dbReference type="ARBA" id="ARBA00008031"/>
    </source>
</evidence>
<name>A0A2S8GBW0_9BACT</name>
<evidence type="ECO:0000256" key="3">
    <source>
        <dbReference type="ARBA" id="ARBA00022842"/>
    </source>
</evidence>
<dbReference type="Proteomes" id="UP000239388">
    <property type="component" value="Unassembled WGS sequence"/>
</dbReference>
<dbReference type="Gene3D" id="3.30.390.10">
    <property type="entry name" value="Enolase-like, N-terminal domain"/>
    <property type="match status" value="1"/>
</dbReference>
<feature type="domain" description="Mandelate racemase/muconate lactonizing enzyme C-terminal" evidence="8">
    <location>
        <begin position="160"/>
        <end position="251"/>
    </location>
</feature>
<dbReference type="InterPro" id="IPR034603">
    <property type="entry name" value="Dipeptide_epimerase"/>
</dbReference>
<dbReference type="SUPFAM" id="SSF54826">
    <property type="entry name" value="Enolase N-terminal domain-like"/>
    <property type="match status" value="1"/>
</dbReference>
<dbReference type="InterPro" id="IPR029065">
    <property type="entry name" value="Enolase_C-like"/>
</dbReference>
<comment type="caution">
    <text evidence="9">The sequence shown here is derived from an EMBL/GenBank/DDBJ whole genome shotgun (WGS) entry which is preliminary data.</text>
</comment>
<comment type="cofactor">
    <cofactor evidence="6 7">
        <name>Mg(2+)</name>
        <dbReference type="ChEBI" id="CHEBI:18420"/>
    </cofactor>
    <text evidence="6 7">Binds 1 Mg(2+) ion per subunit.</text>
</comment>
<dbReference type="GO" id="GO:0016855">
    <property type="term" value="F:racemase and epimerase activity, acting on amino acids and derivatives"/>
    <property type="evidence" value="ECO:0007669"/>
    <property type="project" value="UniProtKB-UniRule"/>
</dbReference>
<feature type="active site" description="Proton acceptor; specific for (R)-substrate epimerization" evidence="5">
    <location>
        <position position="179"/>
    </location>
</feature>
<keyword evidence="2 6" id="KW-0479">Metal-binding</keyword>
<comment type="similarity">
    <text evidence="1 7">Belongs to the mandelate racemase/muconate lactonizing enzyme family.</text>
</comment>
<dbReference type="InterPro" id="IPR036849">
    <property type="entry name" value="Enolase-like_C_sf"/>
</dbReference>
<dbReference type="CDD" id="cd03319">
    <property type="entry name" value="L-Ala-DL-Glu_epimerase"/>
    <property type="match status" value="1"/>
</dbReference>
<evidence type="ECO:0000313" key="10">
    <source>
        <dbReference type="Proteomes" id="UP000239388"/>
    </source>
</evidence>
<proteinExistence type="inferred from homology"/>
<dbReference type="Gene3D" id="3.20.20.120">
    <property type="entry name" value="Enolase-like C-terminal domain"/>
    <property type="match status" value="1"/>
</dbReference>
<dbReference type="InterPro" id="IPR013342">
    <property type="entry name" value="Mandelate_racemase_C"/>
</dbReference>
<accession>A0A2S8GBW0</accession>
<dbReference type="SMART" id="SM00922">
    <property type="entry name" value="MR_MLE"/>
    <property type="match status" value="1"/>
</dbReference>
<evidence type="ECO:0000256" key="5">
    <source>
        <dbReference type="PIRSR" id="PIRSR634603-1"/>
    </source>
</evidence>
<dbReference type="Pfam" id="PF13378">
    <property type="entry name" value="MR_MLE_C"/>
    <property type="match status" value="1"/>
</dbReference>
<evidence type="ECO:0000256" key="7">
    <source>
        <dbReference type="RuleBase" id="RU366006"/>
    </source>
</evidence>